<evidence type="ECO:0000256" key="5">
    <source>
        <dbReference type="ARBA" id="ARBA00022695"/>
    </source>
</evidence>
<reference evidence="11" key="1">
    <citation type="submission" date="2023-07" db="EMBL/GenBank/DDBJ databases">
        <authorList>
            <consortium name="CYATHOMIX"/>
        </authorList>
    </citation>
    <scope>NUCLEOTIDE SEQUENCE</scope>
    <source>
        <strain evidence="11">N/A</strain>
    </source>
</reference>
<evidence type="ECO:0000256" key="9">
    <source>
        <dbReference type="ARBA" id="ARBA00023163"/>
    </source>
</evidence>
<evidence type="ECO:0000256" key="6">
    <source>
        <dbReference type="ARBA" id="ARBA00022705"/>
    </source>
</evidence>
<dbReference type="GO" id="GO:0005658">
    <property type="term" value="C:alpha DNA polymerase:primase complex"/>
    <property type="evidence" value="ECO:0007669"/>
    <property type="project" value="UniProtKB-ARBA"/>
</dbReference>
<name>A0AA36GQW2_CYLNA</name>
<organism evidence="11 12">
    <name type="scientific">Cylicocyclus nassatus</name>
    <name type="common">Nematode worm</name>
    <dbReference type="NCBI Taxonomy" id="53992"/>
    <lineage>
        <taxon>Eukaryota</taxon>
        <taxon>Metazoa</taxon>
        <taxon>Ecdysozoa</taxon>
        <taxon>Nematoda</taxon>
        <taxon>Chromadorea</taxon>
        <taxon>Rhabditida</taxon>
        <taxon>Rhabditina</taxon>
        <taxon>Rhabditomorpha</taxon>
        <taxon>Strongyloidea</taxon>
        <taxon>Strongylidae</taxon>
        <taxon>Cylicocyclus</taxon>
    </lineage>
</organism>
<accession>A0AA36GQW2</accession>
<evidence type="ECO:0000256" key="3">
    <source>
        <dbReference type="ARBA" id="ARBA00022515"/>
    </source>
</evidence>
<keyword evidence="3 10" id="KW-0639">Primosome</keyword>
<evidence type="ECO:0000256" key="7">
    <source>
        <dbReference type="ARBA" id="ARBA00022723"/>
    </source>
</evidence>
<proteinExistence type="inferred from homology"/>
<dbReference type="SUPFAM" id="SSF56747">
    <property type="entry name" value="Prim-pol domain"/>
    <property type="match status" value="1"/>
</dbReference>
<comment type="caution">
    <text evidence="11">The sequence shown here is derived from an EMBL/GenBank/DDBJ whole genome shotgun (WGS) entry which is preliminary data.</text>
</comment>
<dbReference type="HAMAP" id="MF_00700">
    <property type="entry name" value="DNA_primase_sml_arc"/>
    <property type="match status" value="1"/>
</dbReference>
<dbReference type="EC" id="2.7.7.-" evidence="10"/>
<sequence>MRRHLAFQRSDDLQIYLKTTTPSHVYYSTAFYAHPAAPNMQDKEWLGAELIFDLDADHILHAAYDVMLARVKEDLLKLIDMLTQELGFNRNDLHINFSGGRGYHIHIPLMSVRGWSSSERRELTNYVSGTGITSTVMFDEGHYAGWKQRFTEAAIEELTYLSSLPPAEAQSALMGLSGFTEKTSLHFCKTIPHLLGRIKENPSALKNNTLLKTILSPELNSAFRERILARSAQTDEPVTTDIKRLIRFPGSLHGGSGMRVVPIDIGDIDEFDPLVDAVVFDESPITVTCNFPLTMQMLGNTYTLAKGNTGVMYNMTKLTISDLHGYILDERSIGSLGEIPGTLYEQVALEIARIGQEVSTSKEFFSEGFSSLYKERESLRELLRELYALRTKKIVNIAYAAANGEEVDRNQLRMMVRGERALYDVVYDSCCACRNILLEGKQILEVTAYNYAAPESPVIEDASPDIEEIPAEMDNLTEIVPESDACRAETAPESNRVVAIRSAISEFQDLSGRIYSLSPGDVVSLPQQMADILCKDNKALSIRIR</sequence>
<evidence type="ECO:0000256" key="2">
    <source>
        <dbReference type="ARBA" id="ARBA00022478"/>
    </source>
</evidence>
<keyword evidence="2 10" id="KW-0240">DNA-directed RNA polymerase</keyword>
<evidence type="ECO:0000313" key="12">
    <source>
        <dbReference type="Proteomes" id="UP001176961"/>
    </source>
</evidence>
<dbReference type="Gene3D" id="3.90.920.10">
    <property type="entry name" value="DNA primase, PRIM domain"/>
    <property type="match status" value="1"/>
</dbReference>
<dbReference type="GO" id="GO:0046872">
    <property type="term" value="F:metal ion binding"/>
    <property type="evidence" value="ECO:0007669"/>
    <property type="project" value="UniProtKB-KW"/>
</dbReference>
<evidence type="ECO:0000256" key="1">
    <source>
        <dbReference type="ARBA" id="ARBA00009762"/>
    </source>
</evidence>
<dbReference type="CDD" id="cd04860">
    <property type="entry name" value="AE_Prim_S"/>
    <property type="match status" value="1"/>
</dbReference>
<evidence type="ECO:0000256" key="8">
    <source>
        <dbReference type="ARBA" id="ARBA00022842"/>
    </source>
</evidence>
<dbReference type="GO" id="GO:0006269">
    <property type="term" value="P:DNA replication, synthesis of primer"/>
    <property type="evidence" value="ECO:0007669"/>
    <property type="project" value="UniProtKB-KW"/>
</dbReference>
<evidence type="ECO:0000313" key="11">
    <source>
        <dbReference type="EMBL" id="CAJ0596547.1"/>
    </source>
</evidence>
<dbReference type="PANTHER" id="PTHR10536">
    <property type="entry name" value="DNA PRIMASE SMALL SUBUNIT"/>
    <property type="match status" value="1"/>
</dbReference>
<keyword evidence="4 10" id="KW-0808">Transferase</keyword>
<evidence type="ECO:0000256" key="10">
    <source>
        <dbReference type="RuleBase" id="RU003514"/>
    </source>
</evidence>
<dbReference type="InterPro" id="IPR014052">
    <property type="entry name" value="DNA_primase_ssu_euk/arc"/>
</dbReference>
<keyword evidence="5" id="KW-0548">Nucleotidyltransferase</keyword>
<gene>
    <name evidence="11" type="ORF">CYNAS_LOCUS8530</name>
</gene>
<dbReference type="AlphaFoldDB" id="A0AA36GQW2"/>
<keyword evidence="7" id="KW-0479">Metal-binding</keyword>
<dbReference type="Gene3D" id="3.40.5.50">
    <property type="match status" value="1"/>
</dbReference>
<protein>
    <recommendedName>
        <fullName evidence="10">DNA primase</fullName>
        <ecNumber evidence="10">2.7.7.-</ecNumber>
    </recommendedName>
</protein>
<dbReference type="InterPro" id="IPR002755">
    <property type="entry name" value="DNA_primase_S"/>
</dbReference>
<keyword evidence="6 10" id="KW-0235">DNA replication</keyword>
<comment type="similarity">
    <text evidence="1 10">Belongs to the eukaryotic-type primase small subunit family.</text>
</comment>
<dbReference type="Proteomes" id="UP001176961">
    <property type="component" value="Unassembled WGS sequence"/>
</dbReference>
<dbReference type="GO" id="GO:0003899">
    <property type="term" value="F:DNA-directed RNA polymerase activity"/>
    <property type="evidence" value="ECO:0007669"/>
    <property type="project" value="InterPro"/>
</dbReference>
<dbReference type="EMBL" id="CATQJL010000213">
    <property type="protein sequence ID" value="CAJ0596547.1"/>
    <property type="molecule type" value="Genomic_DNA"/>
</dbReference>
<dbReference type="CDD" id="cd11714">
    <property type="entry name" value="GINS_A_archaea"/>
    <property type="match status" value="1"/>
</dbReference>
<keyword evidence="8" id="KW-0460">Magnesium</keyword>
<keyword evidence="12" id="KW-1185">Reference proteome</keyword>
<keyword evidence="9" id="KW-0804">Transcription</keyword>
<dbReference type="Pfam" id="PF01896">
    <property type="entry name" value="DNA_primase_S"/>
    <property type="match status" value="1"/>
</dbReference>
<dbReference type="InterPro" id="IPR023639">
    <property type="entry name" value="DNA_primase_ssu_PriS"/>
</dbReference>
<evidence type="ECO:0000256" key="4">
    <source>
        <dbReference type="ARBA" id="ARBA00022679"/>
    </source>
</evidence>